<protein>
    <submittedName>
        <fullName evidence="1">Uncharacterized protein</fullName>
    </submittedName>
</protein>
<dbReference type="AlphaFoldDB" id="A0AAU7LY15"/>
<evidence type="ECO:0000313" key="1">
    <source>
        <dbReference type="EMBL" id="XBP71788.1"/>
    </source>
</evidence>
<reference evidence="1" key="1">
    <citation type="submission" date="2024-05" db="EMBL/GenBank/DDBJ databases">
        <authorList>
            <person name="Bunk B."/>
            <person name="Swiderski J."/>
            <person name="Sproer C."/>
            <person name="Thiel V."/>
        </authorList>
    </citation>
    <scope>NUCLEOTIDE SEQUENCE</scope>
    <source>
        <strain evidence="1">DSM 17735</strain>
    </source>
</reference>
<gene>
    <name evidence="1" type="ORF">ABLV49_08345</name>
</gene>
<dbReference type="EMBL" id="CP157675">
    <property type="protein sequence ID" value="XBP71788.1"/>
    <property type="molecule type" value="Genomic_DNA"/>
</dbReference>
<proteinExistence type="predicted"/>
<dbReference type="RefSeq" id="WP_349281142.1">
    <property type="nucleotide sequence ID" value="NZ_CBCSCU010000004.1"/>
</dbReference>
<name>A0AAU7LY15_9BURK</name>
<sequence length="137" mass="15258">MDYPRLNSFAVLGLASLFFHHAVFAAPLLRCHVSYAGTTQVIETMPVADPYPVPSVDIGGRFRFKAVMVGSTARIERILLYAYLDARTQPILIQEAKYLPPFKASAMPYPLTGEQHLYAGPAERELIYNCTLQGVRP</sequence>
<accession>A0AAU7LY15</accession>
<organism evidence="1">
    <name type="scientific">Polaromonas hydrogenivorans</name>
    <dbReference type="NCBI Taxonomy" id="335476"/>
    <lineage>
        <taxon>Bacteria</taxon>
        <taxon>Pseudomonadati</taxon>
        <taxon>Pseudomonadota</taxon>
        <taxon>Betaproteobacteria</taxon>
        <taxon>Burkholderiales</taxon>
        <taxon>Comamonadaceae</taxon>
        <taxon>Polaromonas</taxon>
    </lineage>
</organism>